<reference evidence="2 3" key="1">
    <citation type="journal article" date="2014" name="J Genomics">
        <title>Draft Genome Sequence of the Extremely Halophilic Phototrophic Purple Sulfur Bacterium Halorhodospira halochloris.</title>
        <authorList>
            <person name="Singh K.S."/>
            <person name="Kirksey J."/>
            <person name="Hoff W.D."/>
            <person name="Deole R."/>
        </authorList>
    </citation>
    <scope>NUCLEOTIDE SEQUENCE [LARGE SCALE GENOMIC DNA]</scope>
    <source>
        <strain evidence="2 3">A</strain>
    </source>
</reference>
<evidence type="ECO:0008006" key="4">
    <source>
        <dbReference type="Google" id="ProtNLM"/>
    </source>
</evidence>
<organism evidence="2 3">
    <name type="scientific">Ectothiorhodospira haloalkaliphila</name>
    <dbReference type="NCBI Taxonomy" id="421628"/>
    <lineage>
        <taxon>Bacteria</taxon>
        <taxon>Pseudomonadati</taxon>
        <taxon>Pseudomonadota</taxon>
        <taxon>Gammaproteobacteria</taxon>
        <taxon>Chromatiales</taxon>
        <taxon>Ectothiorhodospiraceae</taxon>
        <taxon>Ectothiorhodospira</taxon>
    </lineage>
</organism>
<evidence type="ECO:0000313" key="2">
    <source>
        <dbReference type="EMBL" id="AHK79126.1"/>
    </source>
</evidence>
<dbReference type="Proteomes" id="UP000019442">
    <property type="component" value="Chromosome"/>
</dbReference>
<reference evidence="3" key="2">
    <citation type="submission" date="2014-02" db="EMBL/GenBank/DDBJ databases">
        <title>Draft Genome Sequence of extremely halophilic bacteria Halorhodospira halochloris.</title>
        <authorList>
            <person name="Singh K.S."/>
        </authorList>
    </citation>
    <scope>NUCLEOTIDE SEQUENCE [LARGE SCALE GENOMIC DNA]</scope>
    <source>
        <strain evidence="3">A</strain>
    </source>
</reference>
<keyword evidence="3" id="KW-1185">Reference proteome</keyword>
<dbReference type="SUPFAM" id="SSF56935">
    <property type="entry name" value="Porins"/>
    <property type="match status" value="1"/>
</dbReference>
<proteinExistence type="predicted"/>
<evidence type="ECO:0000256" key="1">
    <source>
        <dbReference type="SAM" id="SignalP"/>
    </source>
</evidence>
<dbReference type="Pfam" id="PF09694">
    <property type="entry name" value="Gcw_chp"/>
    <property type="match status" value="1"/>
</dbReference>
<dbReference type="KEGG" id="hhc:M911_08125"/>
<dbReference type="NCBIfam" id="TIGR02001">
    <property type="entry name" value="gcw_chp"/>
    <property type="match status" value="1"/>
</dbReference>
<name>W8KUB1_9GAMM</name>
<dbReference type="InterPro" id="IPR010239">
    <property type="entry name" value="CHP02001"/>
</dbReference>
<dbReference type="OrthoDB" id="5781207at2"/>
<gene>
    <name evidence="2" type="ORF">M911_08125</name>
</gene>
<dbReference type="AlphaFoldDB" id="W8KUB1"/>
<dbReference type="RefSeq" id="WP_025281564.1">
    <property type="nucleotide sequence ID" value="NZ_CP007268.1"/>
</dbReference>
<keyword evidence="1" id="KW-0732">Signal</keyword>
<feature type="chain" id="PRO_5004913303" description="Outer membrane protein beta-barrel domain-containing protein" evidence="1">
    <location>
        <begin position="31"/>
        <end position="220"/>
    </location>
</feature>
<evidence type="ECO:0000313" key="3">
    <source>
        <dbReference type="Proteomes" id="UP000019442"/>
    </source>
</evidence>
<dbReference type="HOGENOM" id="CLU_1208407_0_0_6"/>
<dbReference type="PATRIC" id="fig|1354791.3.peg.2073"/>
<accession>W8KUB1</accession>
<dbReference type="EMBL" id="CP007268">
    <property type="protein sequence ID" value="AHK79126.1"/>
    <property type="molecule type" value="Genomic_DNA"/>
</dbReference>
<sequence>MTYLKKNTRLMGLSMTALTLGLAAPLTAQAELEFNIGVFSDYVDHGESRSDNNAVVQGGMEYTLDTGLFLGVQMSTLAPGDGQEVAPFIGYGFDFGETAFELGYEYFYYSGLPGETYEGEIFVAAEHGPFYGEITYVTRAHDRDAEGDTVYHLGAGHEFLPDTAFHAEIGYDKPRKDDNATFWALGVTRSTQMGDISLTYASRNESDAQDLFVAGYSLSF</sequence>
<feature type="signal peptide" evidence="1">
    <location>
        <begin position="1"/>
        <end position="30"/>
    </location>
</feature>
<protein>
    <recommendedName>
        <fullName evidence="4">Outer membrane protein beta-barrel domain-containing protein</fullName>
    </recommendedName>
</protein>